<keyword evidence="5" id="KW-0813">Transport</keyword>
<keyword evidence="12" id="KW-0282">Flagellum</keyword>
<dbReference type="PRINTS" id="PR01003">
    <property type="entry name" value="FLGFLIH"/>
</dbReference>
<keyword evidence="9" id="KW-1006">Bacterial flagellum protein export</keyword>
<evidence type="ECO:0000313" key="12">
    <source>
        <dbReference type="EMBL" id="SCC03740.1"/>
    </source>
</evidence>
<evidence type="ECO:0000256" key="2">
    <source>
        <dbReference type="ARBA" id="ARBA00004496"/>
    </source>
</evidence>
<evidence type="ECO:0000256" key="10">
    <source>
        <dbReference type="SAM" id="Coils"/>
    </source>
</evidence>
<dbReference type="GO" id="GO:0003774">
    <property type="term" value="F:cytoskeletal motor activity"/>
    <property type="evidence" value="ECO:0007669"/>
    <property type="project" value="InterPro"/>
</dbReference>
<feature type="domain" description="Flagellar assembly protein FliH/Type III secretion system HrpE" evidence="11">
    <location>
        <begin position="130"/>
        <end position="251"/>
    </location>
</feature>
<organism evidence="12 13">
    <name type="scientific">Gilliamella bombicola</name>
    <dbReference type="NCBI Taxonomy" id="1798182"/>
    <lineage>
        <taxon>Bacteria</taxon>
        <taxon>Pseudomonadati</taxon>
        <taxon>Pseudomonadota</taxon>
        <taxon>Gammaproteobacteria</taxon>
        <taxon>Orbales</taxon>
        <taxon>Orbaceae</taxon>
        <taxon>Gilliamella</taxon>
    </lineage>
</organism>
<dbReference type="GO" id="GO:0009288">
    <property type="term" value="C:bacterial-type flagellum"/>
    <property type="evidence" value="ECO:0007669"/>
    <property type="project" value="InterPro"/>
</dbReference>
<keyword evidence="8" id="KW-0653">Protein transport</keyword>
<dbReference type="GO" id="GO:0015031">
    <property type="term" value="P:protein transport"/>
    <property type="evidence" value="ECO:0007669"/>
    <property type="project" value="UniProtKB-KW"/>
</dbReference>
<dbReference type="PANTHER" id="PTHR34982">
    <property type="entry name" value="YOP PROTEINS TRANSLOCATION PROTEIN L"/>
    <property type="match status" value="1"/>
</dbReference>
<proteinExistence type="inferred from homology"/>
<evidence type="ECO:0000256" key="3">
    <source>
        <dbReference type="ARBA" id="ARBA00006602"/>
    </source>
</evidence>
<comment type="subcellular location">
    <subcellularLocation>
        <location evidence="2">Cytoplasm</location>
    </subcellularLocation>
</comment>
<evidence type="ECO:0000256" key="8">
    <source>
        <dbReference type="ARBA" id="ARBA00022927"/>
    </source>
</evidence>
<dbReference type="InterPro" id="IPR018035">
    <property type="entry name" value="Flagellar_FliH/T3SS_HrpE"/>
</dbReference>
<keyword evidence="12" id="KW-0966">Cell projection</keyword>
<name>A0A1C4BA79_9GAMM</name>
<evidence type="ECO:0000259" key="11">
    <source>
        <dbReference type="Pfam" id="PF02108"/>
    </source>
</evidence>
<keyword evidence="6" id="KW-0963">Cytoplasm</keyword>
<dbReference type="GO" id="GO:0044781">
    <property type="term" value="P:bacterial-type flagellum organization"/>
    <property type="evidence" value="ECO:0007669"/>
    <property type="project" value="UniProtKB-KW"/>
</dbReference>
<sequence>MNTYNQPDRLNWKPLDFRDLAASTLANQSESNEIVQAEVNESQPDLEPELDSQPELNTVSSELAQTQQTLEQLKQEVEAQAYQEGFNLGREAGFEEGKRAGYEQGYLLGQQEGRKQIEQQLNDEKCKTVHAITNLISNFQQSINDIDELIVPKLFDLALIAAQKTVGSIAKVKQKQLIHTIQTLVEQCSILSEPMSLHLNPTDLQWLEPMLNEENQQYRWQLIADPNIEIGGCKILTNTNEIDASVNNHWQIMSGCLQRDNH</sequence>
<protein>
    <recommendedName>
        <fullName evidence="4">Flagellar assembly protein FliH</fullName>
    </recommendedName>
</protein>
<keyword evidence="12" id="KW-0969">Cilium</keyword>
<reference evidence="13" key="1">
    <citation type="submission" date="2016-08" db="EMBL/GenBank/DDBJ databases">
        <authorList>
            <person name="Varghese N."/>
            <person name="Submissions Spin"/>
        </authorList>
    </citation>
    <scope>NUCLEOTIDE SEQUENCE [LARGE SCALE GENOMIC DNA]</scope>
    <source>
        <strain evidence="13">R-53248</strain>
    </source>
</reference>
<evidence type="ECO:0000256" key="4">
    <source>
        <dbReference type="ARBA" id="ARBA00016507"/>
    </source>
</evidence>
<dbReference type="EMBL" id="FMAQ01000004">
    <property type="protein sequence ID" value="SCC03740.1"/>
    <property type="molecule type" value="Genomic_DNA"/>
</dbReference>
<dbReference type="PANTHER" id="PTHR34982:SF1">
    <property type="entry name" value="FLAGELLAR ASSEMBLY PROTEIN FLIH"/>
    <property type="match status" value="1"/>
</dbReference>
<keyword evidence="7" id="KW-1005">Bacterial flagellum biogenesis</keyword>
<evidence type="ECO:0000256" key="7">
    <source>
        <dbReference type="ARBA" id="ARBA00022795"/>
    </source>
</evidence>
<gene>
    <name evidence="12" type="ORF">GA0061081_10467</name>
</gene>
<dbReference type="GO" id="GO:0005829">
    <property type="term" value="C:cytosol"/>
    <property type="evidence" value="ECO:0007669"/>
    <property type="project" value="TreeGrafter"/>
</dbReference>
<evidence type="ECO:0000256" key="6">
    <source>
        <dbReference type="ARBA" id="ARBA00022490"/>
    </source>
</evidence>
<dbReference type="Proteomes" id="UP000199670">
    <property type="component" value="Unassembled WGS sequence"/>
</dbReference>
<dbReference type="Pfam" id="PF02108">
    <property type="entry name" value="FliH"/>
    <property type="match status" value="1"/>
</dbReference>
<dbReference type="STRING" id="1798182.GA0061081_10467"/>
<keyword evidence="13" id="KW-1185">Reference proteome</keyword>
<evidence type="ECO:0000256" key="9">
    <source>
        <dbReference type="ARBA" id="ARBA00023225"/>
    </source>
</evidence>
<accession>A0A1C4BA79</accession>
<feature type="coiled-coil region" evidence="10">
    <location>
        <begin position="56"/>
        <end position="83"/>
    </location>
</feature>
<keyword evidence="10" id="KW-0175">Coiled coil</keyword>
<evidence type="ECO:0000313" key="13">
    <source>
        <dbReference type="Proteomes" id="UP000199670"/>
    </source>
</evidence>
<evidence type="ECO:0000256" key="5">
    <source>
        <dbReference type="ARBA" id="ARBA00022448"/>
    </source>
</evidence>
<dbReference type="InterPro" id="IPR051472">
    <property type="entry name" value="T3SS_Stator/FliH"/>
</dbReference>
<dbReference type="AlphaFoldDB" id="A0A1C4BA79"/>
<dbReference type="InterPro" id="IPR000563">
    <property type="entry name" value="Flag_FliH"/>
</dbReference>
<dbReference type="GO" id="GO:0071973">
    <property type="term" value="P:bacterial-type flagellum-dependent cell motility"/>
    <property type="evidence" value="ECO:0007669"/>
    <property type="project" value="InterPro"/>
</dbReference>
<evidence type="ECO:0000256" key="1">
    <source>
        <dbReference type="ARBA" id="ARBA00003041"/>
    </source>
</evidence>
<dbReference type="RefSeq" id="WP_167349309.1">
    <property type="nucleotide sequence ID" value="NZ_FMAQ01000004.1"/>
</dbReference>
<comment type="function">
    <text evidence="1">Needed for flagellar regrowth and assembly.</text>
</comment>
<comment type="similarity">
    <text evidence="3">Belongs to the FliH family.</text>
</comment>